<protein>
    <submittedName>
        <fullName evidence="3">DUF4281 domain-containing protein</fullName>
    </submittedName>
</protein>
<dbReference type="InterPro" id="IPR025461">
    <property type="entry name" value="ABA4-like"/>
</dbReference>
<dbReference type="PANTHER" id="PTHR34543">
    <property type="entry name" value="PROTEIN ABA DEFICIENT 4, CHLOROPLASTIC"/>
    <property type="match status" value="1"/>
</dbReference>
<dbReference type="EMBL" id="CP151507">
    <property type="protein sequence ID" value="WZN63216.1"/>
    <property type="molecule type" value="Genomic_DNA"/>
</dbReference>
<evidence type="ECO:0000313" key="4">
    <source>
        <dbReference type="Proteomes" id="UP001472866"/>
    </source>
</evidence>
<feature type="transmembrane region" description="Helical" evidence="2">
    <location>
        <begin position="48"/>
        <end position="67"/>
    </location>
</feature>
<reference evidence="3 4" key="1">
    <citation type="submission" date="2024-03" db="EMBL/GenBank/DDBJ databases">
        <title>Complete genome sequence of the green alga Chloropicon roscoffensis RCC1871.</title>
        <authorList>
            <person name="Lemieux C."/>
            <person name="Pombert J.-F."/>
            <person name="Otis C."/>
            <person name="Turmel M."/>
        </authorList>
    </citation>
    <scope>NUCLEOTIDE SEQUENCE [LARGE SCALE GENOMIC DNA]</scope>
    <source>
        <strain evidence="3 4">RCC1871</strain>
    </source>
</reference>
<feature type="transmembrane region" description="Helical" evidence="2">
    <location>
        <begin position="191"/>
        <end position="213"/>
    </location>
</feature>
<dbReference type="Proteomes" id="UP001472866">
    <property type="component" value="Chromosome 07"/>
</dbReference>
<organism evidence="3 4">
    <name type="scientific">Chloropicon roscoffensis</name>
    <dbReference type="NCBI Taxonomy" id="1461544"/>
    <lineage>
        <taxon>Eukaryota</taxon>
        <taxon>Viridiplantae</taxon>
        <taxon>Chlorophyta</taxon>
        <taxon>Chloropicophyceae</taxon>
        <taxon>Chloropicales</taxon>
        <taxon>Chloropicaceae</taxon>
        <taxon>Chloropicon</taxon>
    </lineage>
</organism>
<evidence type="ECO:0000313" key="3">
    <source>
        <dbReference type="EMBL" id="WZN63216.1"/>
    </source>
</evidence>
<sequence>MTMVAGPTATPRRQSSTRRGVDVSSRPPLARPPNPTRPPRALPGLHDVAFNLGTSVVLVPTYMALLLRSPRRKPRRRPSVVDLVWSPSEEVRAPWRSEEPEDAPRWCLSSLVPAVLGAIFSCLLLASPGWSSLVQVARACWSARIPTLQALLREPAATALVWTQITFLDFLVARYVVRDSRASGNLPHRHTVALCFLVGPCGLVSHLVTKALVLGQRRRRRRRQAGGQPQRCGL</sequence>
<keyword evidence="4" id="KW-1185">Reference proteome</keyword>
<name>A0AAX4PB35_9CHLO</name>
<keyword evidence="2" id="KW-0472">Membrane</keyword>
<evidence type="ECO:0000256" key="1">
    <source>
        <dbReference type="SAM" id="MobiDB-lite"/>
    </source>
</evidence>
<keyword evidence="2" id="KW-1133">Transmembrane helix</keyword>
<dbReference type="PANTHER" id="PTHR34543:SF1">
    <property type="entry name" value="PROTEIN ABA DEFICIENT 4, CHLOROPLASTIC"/>
    <property type="match status" value="1"/>
</dbReference>
<feature type="compositionally biased region" description="Pro residues" evidence="1">
    <location>
        <begin position="29"/>
        <end position="41"/>
    </location>
</feature>
<dbReference type="AlphaFoldDB" id="A0AAX4PB35"/>
<evidence type="ECO:0000256" key="2">
    <source>
        <dbReference type="SAM" id="Phobius"/>
    </source>
</evidence>
<gene>
    <name evidence="3" type="ORF">HKI87_07g47620</name>
</gene>
<keyword evidence="2" id="KW-0812">Transmembrane</keyword>
<feature type="transmembrane region" description="Helical" evidence="2">
    <location>
        <begin position="106"/>
        <end position="126"/>
    </location>
</feature>
<dbReference type="Pfam" id="PF14108">
    <property type="entry name" value="ABA4-like"/>
    <property type="match status" value="1"/>
</dbReference>
<proteinExistence type="predicted"/>
<accession>A0AAX4PB35</accession>
<feature type="region of interest" description="Disordered" evidence="1">
    <location>
        <begin position="1"/>
        <end position="42"/>
    </location>
</feature>